<feature type="compositionally biased region" description="Low complexity" evidence="1">
    <location>
        <begin position="806"/>
        <end position="820"/>
    </location>
</feature>
<protein>
    <recommendedName>
        <fullName evidence="7">RNA polymerase I-specific transcription initiation factor RRN6-like protein</fullName>
    </recommendedName>
</protein>
<evidence type="ECO:0000313" key="6">
    <source>
        <dbReference type="Proteomes" id="UP001144673"/>
    </source>
</evidence>
<feature type="compositionally biased region" description="Basic residues" evidence="1">
    <location>
        <begin position="961"/>
        <end position="975"/>
    </location>
</feature>
<feature type="domain" description="RRN6 beta-propeller" evidence="2">
    <location>
        <begin position="115"/>
        <end position="490"/>
    </location>
</feature>
<dbReference type="Pfam" id="PF20640">
    <property type="entry name" value="Rrn6_HB"/>
    <property type="match status" value="1"/>
</dbReference>
<comment type="caution">
    <text evidence="5">The sequence shown here is derived from an EMBL/GenBank/DDBJ whole genome shotgun (WGS) entry which is preliminary data.</text>
</comment>
<evidence type="ECO:0000256" key="1">
    <source>
        <dbReference type="SAM" id="MobiDB-lite"/>
    </source>
</evidence>
<dbReference type="GO" id="GO:0001179">
    <property type="term" value="F:RNA polymerase I general transcription initiation factor binding"/>
    <property type="evidence" value="ECO:0007669"/>
    <property type="project" value="TreeGrafter"/>
</dbReference>
<dbReference type="EMBL" id="JAJHUN010000008">
    <property type="protein sequence ID" value="KAJ4153070.1"/>
    <property type="molecule type" value="Genomic_DNA"/>
</dbReference>
<gene>
    <name evidence="5" type="ORF">LMH87_009576</name>
</gene>
<reference evidence="5" key="1">
    <citation type="journal article" date="2023" name="Access Microbiol">
        <title>De-novo genome assembly for Akanthomyces muscarius, a biocontrol agent of insect agricultural pests.</title>
        <authorList>
            <person name="Erdos Z."/>
            <person name="Studholme D.J."/>
            <person name="Raymond B."/>
            <person name="Sharma M."/>
        </authorList>
    </citation>
    <scope>NUCLEOTIDE SEQUENCE</scope>
    <source>
        <strain evidence="5">Ve6</strain>
    </source>
</reference>
<keyword evidence="6" id="KW-1185">Reference proteome</keyword>
<dbReference type="RefSeq" id="XP_056053728.1">
    <property type="nucleotide sequence ID" value="XM_056196597.1"/>
</dbReference>
<evidence type="ECO:0000259" key="4">
    <source>
        <dbReference type="Pfam" id="PF20640"/>
    </source>
</evidence>
<feature type="region of interest" description="Disordered" evidence="1">
    <location>
        <begin position="789"/>
        <end position="823"/>
    </location>
</feature>
<evidence type="ECO:0000259" key="2">
    <source>
        <dbReference type="Pfam" id="PF10214"/>
    </source>
</evidence>
<proteinExistence type="predicted"/>
<evidence type="ECO:0000259" key="3">
    <source>
        <dbReference type="Pfam" id="PF20639"/>
    </source>
</evidence>
<dbReference type="Proteomes" id="UP001144673">
    <property type="component" value="Chromosome 5"/>
</dbReference>
<dbReference type="InterPro" id="IPR048535">
    <property type="entry name" value="RRN6_beta-prop"/>
</dbReference>
<feature type="compositionally biased region" description="Polar residues" evidence="1">
    <location>
        <begin position="929"/>
        <end position="955"/>
    </location>
</feature>
<sequence length="975" mass="108085">MAEAYSFAGHTYGDAGVLSYRLADHSLGDHIGSLDSSRHTDKEPRFSLVGASAELYPPSKSAQPSASSDLWRIRREQHRWLIKSHPEAAMGNFAFQEPLREDMTKFKTQETFTSAGSLLAIGSMPTVSGRQDTKKPVPFLASATGESGESLRVTVADQTAWEWGDGNDASLQLSVIDPLQSEREISWATDGLPITQVKYAEGLSNQVNVRWLLVQKGTSTTILQPEHHPVPITETQIMDGSITGNSASLVKANPILRLHHTDTGGNAHADVVFSPAAFGQAPLLALIDECGFWSIWDLMGTYRIDINSVRVMLRACGQINTGPLDEFPAQHKYPAEKHGLIVVCKPMDAMLDPLETDTRAGSTRWPAPVLLMWRADQLQAVNMHSATVVSPLRRFWAPEGKNNRIADVQNCPSTESRVFILTEKSLVWAEIRQEQEYPTVLASISHVGGGSSLPKMTTCALDDGTAMVFTLCTKTSQLSVYWFKARAGGPVRWHRHVTSLPSANDVSRPSHISQMTVTPLSLDLSDNKYPSGLGAQYKRAGVQFFQVNVLFDDLSLRYGIYTTMYAPGQDIVLPTKRLAWSMTEQQRQWKKRRDHFLQHFETTFVLPDGMTEKGLASALQRRNAGEDELVGHKEPEVKVPQPRAGPKGLPRDLFDAILDMFNHSELGSRAPLATWHQLAEAVGDDAELDDVSNGMETEIERLFDATDENKQVPQLRRFTDREPADGLVGFAYLFHEYCNFWLDSPDSRVSDEVQEQRKVWIAEVARNMLLSSYGVLVQDISIFGPQNLEVSQRSRREPASSAMLTSSPRSSQPSQVPSEPNNGGGGAISRLFLLAPSLATAELASSKPHSLLSYWPAERGHDPERYVSTVAVASDDKFREARDRLQRKEARRRSHVDKFRRQSMMRPSMGREHEDEAMGSSPGPMRVQVMSSQAGPSSSQTQAPSMPPLTMSQPVSGAFGARKKKTKPKRKSGFR</sequence>
<feature type="domain" description="RRN6 K-rich C-terminal" evidence="3">
    <location>
        <begin position="849"/>
        <end position="974"/>
    </location>
</feature>
<dbReference type="InterPro" id="IPR048537">
    <property type="entry name" value="RRN6_HB"/>
</dbReference>
<dbReference type="GO" id="GO:0070860">
    <property type="term" value="C:RNA polymerase I core factor complex"/>
    <property type="evidence" value="ECO:0007669"/>
    <property type="project" value="TreeGrafter"/>
</dbReference>
<dbReference type="InterPro" id="IPR048536">
    <property type="entry name" value="Rrn6_K-rich"/>
</dbReference>
<dbReference type="PANTHER" id="PTHR28221">
    <property type="entry name" value="RNA POLYMERASE I-SPECIFIC TRANSCRIPTION INITIATION FACTOR RRN6"/>
    <property type="match status" value="1"/>
</dbReference>
<dbReference type="Pfam" id="PF20639">
    <property type="entry name" value="Rrn6_K-rich"/>
    <property type="match status" value="1"/>
</dbReference>
<name>A0A9W8UM11_AKAMU</name>
<accession>A0A9W8UM11</accession>
<evidence type="ECO:0000313" key="5">
    <source>
        <dbReference type="EMBL" id="KAJ4153070.1"/>
    </source>
</evidence>
<dbReference type="GO" id="GO:0001163">
    <property type="term" value="F:RNA polymerase I transcription regulatory region sequence-specific DNA binding"/>
    <property type="evidence" value="ECO:0007669"/>
    <property type="project" value="TreeGrafter"/>
</dbReference>
<dbReference type="AlphaFoldDB" id="A0A9W8UM11"/>
<dbReference type="PANTHER" id="PTHR28221:SF2">
    <property type="entry name" value="RNA POLYMERASE I-SPECIFIC TRANSCRIPTION INITIATION FACTOR RRN6"/>
    <property type="match status" value="1"/>
</dbReference>
<organism evidence="5 6">
    <name type="scientific">Akanthomyces muscarius</name>
    <name type="common">Entomopathogenic fungus</name>
    <name type="synonym">Lecanicillium muscarium</name>
    <dbReference type="NCBI Taxonomy" id="2231603"/>
    <lineage>
        <taxon>Eukaryota</taxon>
        <taxon>Fungi</taxon>
        <taxon>Dikarya</taxon>
        <taxon>Ascomycota</taxon>
        <taxon>Pezizomycotina</taxon>
        <taxon>Sordariomycetes</taxon>
        <taxon>Hypocreomycetidae</taxon>
        <taxon>Hypocreales</taxon>
        <taxon>Cordycipitaceae</taxon>
        <taxon>Akanthomyces</taxon>
    </lineage>
</organism>
<dbReference type="KEGG" id="amus:LMH87_009576"/>
<evidence type="ECO:0008006" key="7">
    <source>
        <dbReference type="Google" id="ProtNLM"/>
    </source>
</evidence>
<feature type="region of interest" description="Disordered" evidence="1">
    <location>
        <begin position="885"/>
        <end position="975"/>
    </location>
</feature>
<dbReference type="GeneID" id="80896735"/>
<feature type="domain" description="RRN6 helical bundle" evidence="4">
    <location>
        <begin position="597"/>
        <end position="772"/>
    </location>
</feature>
<dbReference type="GO" id="GO:0042790">
    <property type="term" value="P:nucleolar large rRNA transcription by RNA polymerase I"/>
    <property type="evidence" value="ECO:0007669"/>
    <property type="project" value="TreeGrafter"/>
</dbReference>
<dbReference type="Pfam" id="PF10214">
    <property type="entry name" value="Rrn6_beta-prop"/>
    <property type="match status" value="1"/>
</dbReference>
<dbReference type="InterPro" id="IPR019350">
    <property type="entry name" value="RNA_pol_I-sp_TIF_RRN6-like"/>
</dbReference>